<organism evidence="2 3">
    <name type="scientific">Bos mutus</name>
    <name type="common">wild yak</name>
    <dbReference type="NCBI Taxonomy" id="72004"/>
    <lineage>
        <taxon>Eukaryota</taxon>
        <taxon>Metazoa</taxon>
        <taxon>Chordata</taxon>
        <taxon>Craniata</taxon>
        <taxon>Vertebrata</taxon>
        <taxon>Euteleostomi</taxon>
        <taxon>Mammalia</taxon>
        <taxon>Eutheria</taxon>
        <taxon>Laurasiatheria</taxon>
        <taxon>Artiodactyla</taxon>
        <taxon>Ruminantia</taxon>
        <taxon>Pecora</taxon>
        <taxon>Bovidae</taxon>
        <taxon>Bovinae</taxon>
        <taxon>Bos</taxon>
    </lineage>
</organism>
<dbReference type="Proteomes" id="UP000011080">
    <property type="component" value="Unassembled WGS sequence"/>
</dbReference>
<accession>L8J0L7</accession>
<sequence>GLLKNTLWARPFQGDARPGDGALGLFTLRHIITERWIRSYLRSAFSQSSLATQPPRYKYTLEMCTASYSQCKPSEAGADTAREQGRHVRRSSGGKGVPASLLQGQIWHSSNRMPVI</sequence>
<evidence type="ECO:0000256" key="1">
    <source>
        <dbReference type="SAM" id="MobiDB-lite"/>
    </source>
</evidence>
<feature type="non-terminal residue" evidence="2">
    <location>
        <position position="1"/>
    </location>
</feature>
<protein>
    <submittedName>
        <fullName evidence="2">Uncharacterized protein</fullName>
    </submittedName>
</protein>
<reference evidence="2 3" key="1">
    <citation type="journal article" date="2012" name="Nat. Genet.">
        <title>The yak genome and adaptation to life at high altitude.</title>
        <authorList>
            <person name="Qiu Q."/>
            <person name="Zhang G."/>
            <person name="Ma T."/>
            <person name="Qian W."/>
            <person name="Wang J."/>
            <person name="Ye Z."/>
            <person name="Cao C."/>
            <person name="Hu Q."/>
            <person name="Kim J."/>
            <person name="Larkin D.M."/>
            <person name="Auvil L."/>
            <person name="Capitanu B."/>
            <person name="Ma J."/>
            <person name="Lewin H.A."/>
            <person name="Qian X."/>
            <person name="Lang Y."/>
            <person name="Zhou R."/>
            <person name="Wang L."/>
            <person name="Wang K."/>
            <person name="Xia J."/>
            <person name="Liao S."/>
            <person name="Pan S."/>
            <person name="Lu X."/>
            <person name="Hou H."/>
            <person name="Wang Y."/>
            <person name="Zang X."/>
            <person name="Yin Y."/>
            <person name="Ma H."/>
            <person name="Zhang J."/>
            <person name="Wang Z."/>
            <person name="Zhang Y."/>
            <person name="Zhang D."/>
            <person name="Yonezawa T."/>
            <person name="Hasegawa M."/>
            <person name="Zhong Y."/>
            <person name="Liu W."/>
            <person name="Zhang Y."/>
            <person name="Huang Z."/>
            <person name="Zhang S."/>
            <person name="Long R."/>
            <person name="Yang H."/>
            <person name="Wang J."/>
            <person name="Lenstra J.A."/>
            <person name="Cooper D.N."/>
            <person name="Wu Y."/>
            <person name="Wang J."/>
            <person name="Shi P."/>
            <person name="Wang J."/>
            <person name="Liu J."/>
        </authorList>
    </citation>
    <scope>NUCLEOTIDE SEQUENCE [LARGE SCALE GENOMIC DNA]</scope>
    <source>
        <strain evidence="3">yakQH1</strain>
    </source>
</reference>
<dbReference type="AlphaFoldDB" id="L8J0L7"/>
<evidence type="ECO:0000313" key="3">
    <source>
        <dbReference type="Proteomes" id="UP000011080"/>
    </source>
</evidence>
<proteinExistence type="predicted"/>
<dbReference type="EMBL" id="JH880479">
    <property type="protein sequence ID" value="ELR61169.1"/>
    <property type="molecule type" value="Genomic_DNA"/>
</dbReference>
<feature type="non-terminal residue" evidence="2">
    <location>
        <position position="116"/>
    </location>
</feature>
<feature type="region of interest" description="Disordered" evidence="1">
    <location>
        <begin position="72"/>
        <end position="99"/>
    </location>
</feature>
<name>L8J0L7_9CETA</name>
<evidence type="ECO:0000313" key="2">
    <source>
        <dbReference type="EMBL" id="ELR61169.1"/>
    </source>
</evidence>
<gene>
    <name evidence="2" type="ORF">M91_01562</name>
</gene>